<dbReference type="EMBL" id="BARS01053729">
    <property type="protein sequence ID" value="GAG53180.1"/>
    <property type="molecule type" value="Genomic_DNA"/>
</dbReference>
<name>X0YBD6_9ZZZZ</name>
<comment type="caution">
    <text evidence="1">The sequence shown here is derived from an EMBL/GenBank/DDBJ whole genome shotgun (WGS) entry which is preliminary data.</text>
</comment>
<evidence type="ECO:0000313" key="1">
    <source>
        <dbReference type="EMBL" id="GAG53180.1"/>
    </source>
</evidence>
<accession>X0YBD6</accession>
<sequence length="224" mass="25002">DMQAAQDFEGGTNEETNAELTERIQAGIAPEIFSARAQVESLLRDQLPAIKAVSQVGLGDVEMLRDRHNLFLASTGGKADVYVQTADYPSEIKLVKECTYVGDNQWQFTIFRDDAPGFYLVTAVVTKDTIAFEGSLAIDEEIRGLDLTLETDWIQDIADLLEGAYTRYQTSVVKFTDPDTPVDTATGVKVEYDVYVLRQPDIKTLNDLTIDRTRRPHGGDYLVR</sequence>
<feature type="non-terminal residue" evidence="1">
    <location>
        <position position="224"/>
    </location>
</feature>
<dbReference type="AlphaFoldDB" id="X0YBD6"/>
<gene>
    <name evidence="1" type="ORF">S01H1_79664</name>
</gene>
<reference evidence="1" key="1">
    <citation type="journal article" date="2014" name="Front. Microbiol.">
        <title>High frequency of phylogenetically diverse reductive dehalogenase-homologous genes in deep subseafloor sedimentary metagenomes.</title>
        <authorList>
            <person name="Kawai M."/>
            <person name="Futagami T."/>
            <person name="Toyoda A."/>
            <person name="Takaki Y."/>
            <person name="Nishi S."/>
            <person name="Hori S."/>
            <person name="Arai W."/>
            <person name="Tsubouchi T."/>
            <person name="Morono Y."/>
            <person name="Uchiyama I."/>
            <person name="Ito T."/>
            <person name="Fujiyama A."/>
            <person name="Inagaki F."/>
            <person name="Takami H."/>
        </authorList>
    </citation>
    <scope>NUCLEOTIDE SEQUENCE</scope>
    <source>
        <strain evidence="1">Expedition CK06-06</strain>
    </source>
</reference>
<feature type="non-terminal residue" evidence="1">
    <location>
        <position position="1"/>
    </location>
</feature>
<protein>
    <submittedName>
        <fullName evidence="1">Uncharacterized protein</fullName>
    </submittedName>
</protein>
<organism evidence="1">
    <name type="scientific">marine sediment metagenome</name>
    <dbReference type="NCBI Taxonomy" id="412755"/>
    <lineage>
        <taxon>unclassified sequences</taxon>
        <taxon>metagenomes</taxon>
        <taxon>ecological metagenomes</taxon>
    </lineage>
</organism>
<proteinExistence type="predicted"/>